<dbReference type="EMBL" id="CAXIEN010000353">
    <property type="protein sequence ID" value="CAL1294768.1"/>
    <property type="molecule type" value="Genomic_DNA"/>
</dbReference>
<name>A0AAV2BHG7_9ARAC</name>
<accession>A0AAV2BHG7</accession>
<evidence type="ECO:0000313" key="2">
    <source>
        <dbReference type="EMBL" id="CAL1294768.1"/>
    </source>
</evidence>
<sequence length="129" mass="14620">MDSRRAGSWIRPCIKGRFPNTNRSLCSANDHLPSPHTPARLGGEEKRQRRTKELFLKSERNSAEATPFVTSQNYAPLTLREDVNPAGDPNEPAFRLIGNIGRRADRSSLLEQRAATDSGQRRHSKARWR</sequence>
<feature type="region of interest" description="Disordered" evidence="1">
    <location>
        <begin position="100"/>
        <end position="129"/>
    </location>
</feature>
<protein>
    <submittedName>
        <fullName evidence="2">Uncharacterized protein</fullName>
    </submittedName>
</protein>
<evidence type="ECO:0000313" key="3">
    <source>
        <dbReference type="Proteomes" id="UP001497382"/>
    </source>
</evidence>
<organism evidence="2 3">
    <name type="scientific">Larinioides sclopetarius</name>
    <dbReference type="NCBI Taxonomy" id="280406"/>
    <lineage>
        <taxon>Eukaryota</taxon>
        <taxon>Metazoa</taxon>
        <taxon>Ecdysozoa</taxon>
        <taxon>Arthropoda</taxon>
        <taxon>Chelicerata</taxon>
        <taxon>Arachnida</taxon>
        <taxon>Araneae</taxon>
        <taxon>Araneomorphae</taxon>
        <taxon>Entelegynae</taxon>
        <taxon>Araneoidea</taxon>
        <taxon>Araneidae</taxon>
        <taxon>Larinioides</taxon>
    </lineage>
</organism>
<feature type="region of interest" description="Disordered" evidence="1">
    <location>
        <begin position="25"/>
        <end position="49"/>
    </location>
</feature>
<dbReference type="Proteomes" id="UP001497382">
    <property type="component" value="Unassembled WGS sequence"/>
</dbReference>
<evidence type="ECO:0000256" key="1">
    <source>
        <dbReference type="SAM" id="MobiDB-lite"/>
    </source>
</evidence>
<comment type="caution">
    <text evidence="2">The sequence shown here is derived from an EMBL/GenBank/DDBJ whole genome shotgun (WGS) entry which is preliminary data.</text>
</comment>
<reference evidence="2 3" key="1">
    <citation type="submission" date="2024-04" db="EMBL/GenBank/DDBJ databases">
        <authorList>
            <person name="Rising A."/>
            <person name="Reimegard J."/>
            <person name="Sonavane S."/>
            <person name="Akerstrom W."/>
            <person name="Nylinder S."/>
            <person name="Hedman E."/>
            <person name="Kallberg Y."/>
        </authorList>
    </citation>
    <scope>NUCLEOTIDE SEQUENCE [LARGE SCALE GENOMIC DNA]</scope>
</reference>
<keyword evidence="3" id="KW-1185">Reference proteome</keyword>
<gene>
    <name evidence="2" type="ORF">LARSCL_LOCUS18904</name>
</gene>
<dbReference type="AlphaFoldDB" id="A0AAV2BHG7"/>
<proteinExistence type="predicted"/>